<accession>A0A2U8FVH6</accession>
<dbReference type="GO" id="GO:0004177">
    <property type="term" value="F:aminopeptidase activity"/>
    <property type="evidence" value="ECO:0007669"/>
    <property type="project" value="TreeGrafter"/>
</dbReference>
<keyword evidence="3" id="KW-1185">Reference proteome</keyword>
<dbReference type="Gene3D" id="1.10.472.150">
    <property type="entry name" value="Glucose-regulated metallo-peptidase M90, N-terminal domain"/>
    <property type="match status" value="1"/>
</dbReference>
<evidence type="ECO:0000313" key="2">
    <source>
        <dbReference type="EMBL" id="AWI54877.1"/>
    </source>
</evidence>
<dbReference type="PANTHER" id="PTHR30164">
    <property type="entry name" value="MTFA PEPTIDASE"/>
    <property type="match status" value="1"/>
</dbReference>
<keyword evidence="1" id="KW-0812">Transmembrane</keyword>
<dbReference type="CDD" id="cd20169">
    <property type="entry name" value="Peptidase_M90_mtfA"/>
    <property type="match status" value="1"/>
</dbReference>
<dbReference type="Pfam" id="PF06167">
    <property type="entry name" value="Peptidase_M90"/>
    <property type="match status" value="1"/>
</dbReference>
<sequence length="287" mass="31771">MRGIPWGSILASPLPPPSVLLLILTVLVLAVLVGRPLWVARQRRRLRAQPLPPFWLRILQRRVPLVARLPAPLQATLHARMRVFLADKAFIGCRGLEVTEEMRVTVAALACLPILGRDDSDYDRVRQILLYPDAFVVRLRHQDRAGVVSDGEEARAGESWHEGQVVLSWADTLDSAAVPDDGYNVVIHEFAHQLDDAHGLSVDLEAPPSGHDWAAVLGEAYHRLVDAADRDAATLLDPYGATDPCEFFAVASEAFFEQAAQLAEGEPALYAQLQRFYRLDPARWAAA</sequence>
<reference evidence="2 3" key="1">
    <citation type="submission" date="2018-05" db="EMBL/GenBank/DDBJ databases">
        <title>complete genome sequence of Aquabacterium olei NBRC 110486.</title>
        <authorList>
            <person name="Tang B."/>
            <person name="Chang J."/>
            <person name="Zhang L."/>
            <person name="Yang H."/>
        </authorList>
    </citation>
    <scope>NUCLEOTIDE SEQUENCE [LARGE SCALE GENOMIC DNA]</scope>
    <source>
        <strain evidence="2 3">NBRC 110486</strain>
    </source>
</reference>
<dbReference type="PANTHER" id="PTHR30164:SF2">
    <property type="entry name" value="PROTEIN MTFA"/>
    <property type="match status" value="1"/>
</dbReference>
<dbReference type="Gene3D" id="3.40.390.10">
    <property type="entry name" value="Collagenase (Catalytic Domain)"/>
    <property type="match status" value="1"/>
</dbReference>
<feature type="transmembrane region" description="Helical" evidence="1">
    <location>
        <begin position="20"/>
        <end position="38"/>
    </location>
</feature>
<keyword evidence="1" id="KW-1133">Transmembrane helix</keyword>
<evidence type="ECO:0000313" key="3">
    <source>
        <dbReference type="Proteomes" id="UP000244892"/>
    </source>
</evidence>
<dbReference type="Proteomes" id="UP000244892">
    <property type="component" value="Chromosome"/>
</dbReference>
<keyword evidence="1" id="KW-0472">Membrane</keyword>
<name>A0A2U8FVH6_9BURK</name>
<gene>
    <name evidence="2" type="ORF">DEH84_16705</name>
</gene>
<dbReference type="EMBL" id="CP029210">
    <property type="protein sequence ID" value="AWI54877.1"/>
    <property type="molecule type" value="Genomic_DNA"/>
</dbReference>
<dbReference type="OrthoDB" id="9786424at2"/>
<dbReference type="InterPro" id="IPR010384">
    <property type="entry name" value="MtfA_fam"/>
</dbReference>
<dbReference type="GO" id="GO:0008237">
    <property type="term" value="F:metallopeptidase activity"/>
    <property type="evidence" value="ECO:0007669"/>
    <property type="project" value="InterPro"/>
</dbReference>
<evidence type="ECO:0000256" key="1">
    <source>
        <dbReference type="SAM" id="Phobius"/>
    </source>
</evidence>
<evidence type="ECO:0008006" key="4">
    <source>
        <dbReference type="Google" id="ProtNLM"/>
    </source>
</evidence>
<dbReference type="AlphaFoldDB" id="A0A2U8FVH6"/>
<dbReference type="KEGG" id="aon:DEH84_16705"/>
<dbReference type="InterPro" id="IPR024079">
    <property type="entry name" value="MetalloPept_cat_dom_sf"/>
</dbReference>
<dbReference type="GO" id="GO:0005829">
    <property type="term" value="C:cytosol"/>
    <property type="evidence" value="ECO:0007669"/>
    <property type="project" value="TreeGrafter"/>
</dbReference>
<protein>
    <recommendedName>
        <fullName evidence="4">Zinc-dependent peptidase</fullName>
    </recommendedName>
</protein>
<proteinExistence type="predicted"/>
<organism evidence="2 3">
    <name type="scientific">Aquabacterium olei</name>
    <dbReference type="NCBI Taxonomy" id="1296669"/>
    <lineage>
        <taxon>Bacteria</taxon>
        <taxon>Pseudomonadati</taxon>
        <taxon>Pseudomonadota</taxon>
        <taxon>Betaproteobacteria</taxon>
        <taxon>Burkholderiales</taxon>
        <taxon>Aquabacterium</taxon>
    </lineage>
</organism>
<dbReference type="InterPro" id="IPR042252">
    <property type="entry name" value="MtfA_N"/>
</dbReference>
<dbReference type="SUPFAM" id="SSF55486">
    <property type="entry name" value="Metalloproteases ('zincins'), catalytic domain"/>
    <property type="match status" value="1"/>
</dbReference>